<evidence type="ECO:0000256" key="4">
    <source>
        <dbReference type="ARBA" id="ARBA00022722"/>
    </source>
</evidence>
<keyword evidence="10" id="KW-1185">Reference proteome</keyword>
<dbReference type="GO" id="GO:0016787">
    <property type="term" value="F:hydrolase activity"/>
    <property type="evidence" value="ECO:0007669"/>
    <property type="project" value="UniProtKB-KW"/>
</dbReference>
<keyword evidence="7" id="KW-0539">Nucleus</keyword>
<comment type="similarity">
    <text evidence="3">Belongs to the HARBI1 family.</text>
</comment>
<evidence type="ECO:0000313" key="9">
    <source>
        <dbReference type="EMBL" id="KAK8767469.1"/>
    </source>
</evidence>
<reference evidence="9 10" key="1">
    <citation type="journal article" date="2023" name="Arcadia Sci">
        <title>De novo assembly of a long-read Amblyomma americanum tick genome.</title>
        <authorList>
            <person name="Chou S."/>
            <person name="Poskanzer K.E."/>
            <person name="Rollins M."/>
            <person name="Thuy-Boun P.S."/>
        </authorList>
    </citation>
    <scope>NUCLEOTIDE SEQUENCE [LARGE SCALE GENOMIC DNA]</scope>
    <source>
        <strain evidence="9">F_SG_1</strain>
        <tissue evidence="9">Salivary glands</tissue>
    </source>
</reference>
<comment type="subcellular location">
    <subcellularLocation>
        <location evidence="2">Nucleus</location>
    </subcellularLocation>
</comment>
<proteinExistence type="inferred from homology"/>
<dbReference type="PANTHER" id="PTHR22930:SF289">
    <property type="entry name" value="DDE TNP4 DOMAIN-CONTAINING PROTEIN-RELATED"/>
    <property type="match status" value="1"/>
</dbReference>
<accession>A0AAQ4DYC9</accession>
<evidence type="ECO:0000256" key="7">
    <source>
        <dbReference type="ARBA" id="ARBA00023242"/>
    </source>
</evidence>
<dbReference type="Proteomes" id="UP001321473">
    <property type="component" value="Unassembled WGS sequence"/>
</dbReference>
<evidence type="ECO:0000313" key="10">
    <source>
        <dbReference type="Proteomes" id="UP001321473"/>
    </source>
</evidence>
<keyword evidence="6" id="KW-0378">Hydrolase</keyword>
<dbReference type="EMBL" id="JARKHS020025437">
    <property type="protein sequence ID" value="KAK8767469.1"/>
    <property type="molecule type" value="Genomic_DNA"/>
</dbReference>
<gene>
    <name evidence="9" type="ORF">V5799_005750</name>
</gene>
<dbReference type="GO" id="GO:0004518">
    <property type="term" value="F:nuclease activity"/>
    <property type="evidence" value="ECO:0007669"/>
    <property type="project" value="UniProtKB-KW"/>
</dbReference>
<sequence>MNIMIISYANMKILAVEPRCLGSCHDAFSWRYSRLRQKVEHGLLEDGEPVLGDSGYPLEPWLLTPVSGHPGANTAEGPYKAAHASMRCVVERCIGVLKSRFRFLQRYRKLQYEPEQAVVIIAACAALHKICLEEALAADEDDTTDDPDNGPPLLAGYLAGTGSRMTYLRGIAMQDLSLASLAQPLRRGKHTCRWCGDSSSGSSSGNSSTTGSKPYTICQLWLQSLTVLAWRVVAATLATGSAIALC</sequence>
<dbReference type="InterPro" id="IPR045249">
    <property type="entry name" value="HARBI1-like"/>
</dbReference>
<comment type="caution">
    <text evidence="9">The sequence shown here is derived from an EMBL/GenBank/DDBJ whole genome shotgun (WGS) entry which is preliminary data.</text>
</comment>
<evidence type="ECO:0000256" key="2">
    <source>
        <dbReference type="ARBA" id="ARBA00004123"/>
    </source>
</evidence>
<evidence type="ECO:0000256" key="3">
    <source>
        <dbReference type="ARBA" id="ARBA00006958"/>
    </source>
</evidence>
<protein>
    <recommendedName>
        <fullName evidence="8">DDE Tnp4 domain-containing protein</fullName>
    </recommendedName>
</protein>
<dbReference type="InterPro" id="IPR027806">
    <property type="entry name" value="HARBI1_dom"/>
</dbReference>
<dbReference type="PANTHER" id="PTHR22930">
    <property type="match status" value="1"/>
</dbReference>
<dbReference type="AlphaFoldDB" id="A0AAQ4DYC9"/>
<feature type="domain" description="DDE Tnp4" evidence="8">
    <location>
        <begin position="1"/>
        <end position="128"/>
    </location>
</feature>
<evidence type="ECO:0000256" key="5">
    <source>
        <dbReference type="ARBA" id="ARBA00022723"/>
    </source>
</evidence>
<dbReference type="Pfam" id="PF13359">
    <property type="entry name" value="DDE_Tnp_4"/>
    <property type="match status" value="1"/>
</dbReference>
<evidence type="ECO:0000256" key="1">
    <source>
        <dbReference type="ARBA" id="ARBA00001968"/>
    </source>
</evidence>
<evidence type="ECO:0000256" key="6">
    <source>
        <dbReference type="ARBA" id="ARBA00022801"/>
    </source>
</evidence>
<organism evidence="9 10">
    <name type="scientific">Amblyomma americanum</name>
    <name type="common">Lone star tick</name>
    <dbReference type="NCBI Taxonomy" id="6943"/>
    <lineage>
        <taxon>Eukaryota</taxon>
        <taxon>Metazoa</taxon>
        <taxon>Ecdysozoa</taxon>
        <taxon>Arthropoda</taxon>
        <taxon>Chelicerata</taxon>
        <taxon>Arachnida</taxon>
        <taxon>Acari</taxon>
        <taxon>Parasitiformes</taxon>
        <taxon>Ixodida</taxon>
        <taxon>Ixodoidea</taxon>
        <taxon>Ixodidae</taxon>
        <taxon>Amblyomminae</taxon>
        <taxon>Amblyomma</taxon>
    </lineage>
</organism>
<evidence type="ECO:0000259" key="8">
    <source>
        <dbReference type="Pfam" id="PF13359"/>
    </source>
</evidence>
<keyword evidence="5" id="KW-0479">Metal-binding</keyword>
<dbReference type="GO" id="GO:0005634">
    <property type="term" value="C:nucleus"/>
    <property type="evidence" value="ECO:0007669"/>
    <property type="project" value="UniProtKB-SubCell"/>
</dbReference>
<dbReference type="GO" id="GO:0046872">
    <property type="term" value="F:metal ion binding"/>
    <property type="evidence" value="ECO:0007669"/>
    <property type="project" value="UniProtKB-KW"/>
</dbReference>
<keyword evidence="4" id="KW-0540">Nuclease</keyword>
<comment type="cofactor">
    <cofactor evidence="1">
        <name>a divalent metal cation</name>
        <dbReference type="ChEBI" id="CHEBI:60240"/>
    </cofactor>
</comment>
<name>A0AAQ4DYC9_AMBAM</name>